<dbReference type="GO" id="GO:0008270">
    <property type="term" value="F:zinc ion binding"/>
    <property type="evidence" value="ECO:0007669"/>
    <property type="project" value="UniProtKB-KW"/>
</dbReference>
<dbReference type="PROSITE" id="PS00028">
    <property type="entry name" value="ZINC_FINGER_C2H2_1"/>
    <property type="match status" value="1"/>
</dbReference>
<dbReference type="Proteomes" id="UP000184499">
    <property type="component" value="Unassembled WGS sequence"/>
</dbReference>
<reference evidence="5" key="1">
    <citation type="journal article" date="2017" name="Genome Biol.">
        <title>Comparative genomics reveals high biological diversity and specific adaptations in the industrially and medically important fungal genus Aspergillus.</title>
        <authorList>
            <person name="de Vries R.P."/>
            <person name="Riley R."/>
            <person name="Wiebenga A."/>
            <person name="Aguilar-Osorio G."/>
            <person name="Amillis S."/>
            <person name="Uchima C.A."/>
            <person name="Anderluh G."/>
            <person name="Asadollahi M."/>
            <person name="Askin M."/>
            <person name="Barry K."/>
            <person name="Battaglia E."/>
            <person name="Bayram O."/>
            <person name="Benocci T."/>
            <person name="Braus-Stromeyer S.A."/>
            <person name="Caldana C."/>
            <person name="Canovas D."/>
            <person name="Cerqueira G.C."/>
            <person name="Chen F."/>
            <person name="Chen W."/>
            <person name="Choi C."/>
            <person name="Clum A."/>
            <person name="Dos Santos R.A."/>
            <person name="Damasio A.R."/>
            <person name="Diallinas G."/>
            <person name="Emri T."/>
            <person name="Fekete E."/>
            <person name="Flipphi M."/>
            <person name="Freyberg S."/>
            <person name="Gallo A."/>
            <person name="Gournas C."/>
            <person name="Habgood R."/>
            <person name="Hainaut M."/>
            <person name="Harispe M.L."/>
            <person name="Henrissat B."/>
            <person name="Hilden K.S."/>
            <person name="Hope R."/>
            <person name="Hossain A."/>
            <person name="Karabika E."/>
            <person name="Karaffa L."/>
            <person name="Karanyi Z."/>
            <person name="Krasevec N."/>
            <person name="Kuo A."/>
            <person name="Kusch H."/>
            <person name="LaButti K."/>
            <person name="Lagendijk E.L."/>
            <person name="Lapidus A."/>
            <person name="Levasseur A."/>
            <person name="Lindquist E."/>
            <person name="Lipzen A."/>
            <person name="Logrieco A.F."/>
            <person name="MacCabe A."/>
            <person name="Maekelae M.R."/>
            <person name="Malavazi I."/>
            <person name="Melin P."/>
            <person name="Meyer V."/>
            <person name="Mielnichuk N."/>
            <person name="Miskei M."/>
            <person name="Molnar A.P."/>
            <person name="Mule G."/>
            <person name="Ngan C.Y."/>
            <person name="Orejas M."/>
            <person name="Orosz E."/>
            <person name="Ouedraogo J.P."/>
            <person name="Overkamp K.M."/>
            <person name="Park H.-S."/>
            <person name="Perrone G."/>
            <person name="Piumi F."/>
            <person name="Punt P.J."/>
            <person name="Ram A.F."/>
            <person name="Ramon A."/>
            <person name="Rauscher S."/>
            <person name="Record E."/>
            <person name="Riano-Pachon D.M."/>
            <person name="Robert V."/>
            <person name="Roehrig J."/>
            <person name="Ruller R."/>
            <person name="Salamov A."/>
            <person name="Salih N.S."/>
            <person name="Samson R.A."/>
            <person name="Sandor E."/>
            <person name="Sanguinetti M."/>
            <person name="Schuetze T."/>
            <person name="Sepcic K."/>
            <person name="Shelest E."/>
            <person name="Sherlock G."/>
            <person name="Sophianopoulou V."/>
            <person name="Squina F.M."/>
            <person name="Sun H."/>
            <person name="Susca A."/>
            <person name="Todd R.B."/>
            <person name="Tsang A."/>
            <person name="Unkles S.E."/>
            <person name="van de Wiele N."/>
            <person name="van Rossen-Uffink D."/>
            <person name="Oliveira J.V."/>
            <person name="Vesth T.C."/>
            <person name="Visser J."/>
            <person name="Yu J.-H."/>
            <person name="Zhou M."/>
            <person name="Andersen M.R."/>
            <person name="Archer D.B."/>
            <person name="Baker S.E."/>
            <person name="Benoit I."/>
            <person name="Brakhage A.A."/>
            <person name="Braus G.H."/>
            <person name="Fischer R."/>
            <person name="Frisvad J.C."/>
            <person name="Goldman G.H."/>
            <person name="Houbraken J."/>
            <person name="Oakley B."/>
            <person name="Pocsi I."/>
            <person name="Scazzocchio C."/>
            <person name="Seiboth B."/>
            <person name="vanKuyk P.A."/>
            <person name="Wortman J."/>
            <person name="Dyer P.S."/>
            <person name="Grigoriev I.V."/>
        </authorList>
    </citation>
    <scope>NUCLEOTIDE SEQUENCE [LARGE SCALE GENOMIC DNA]</scope>
    <source>
        <strain evidence="5">CBS 101740 / IMI 381727 / IBT 21946</strain>
    </source>
</reference>
<dbReference type="GeneID" id="93581968"/>
<feature type="region of interest" description="Disordered" evidence="2">
    <location>
        <begin position="56"/>
        <end position="97"/>
    </location>
</feature>
<keyword evidence="1" id="KW-0862">Zinc</keyword>
<feature type="domain" description="C2H2-type" evidence="3">
    <location>
        <begin position="11"/>
        <end position="41"/>
    </location>
</feature>
<dbReference type="VEuPathDB" id="FungiDB:ASPBRDRAFT_79730"/>
<evidence type="ECO:0000259" key="3">
    <source>
        <dbReference type="PROSITE" id="PS50157"/>
    </source>
</evidence>
<keyword evidence="1" id="KW-0479">Metal-binding</keyword>
<organism evidence="4 5">
    <name type="scientific">Aspergillus brasiliensis (strain CBS 101740 / IMI 381727 / IBT 21946)</name>
    <dbReference type="NCBI Taxonomy" id="767769"/>
    <lineage>
        <taxon>Eukaryota</taxon>
        <taxon>Fungi</taxon>
        <taxon>Dikarya</taxon>
        <taxon>Ascomycota</taxon>
        <taxon>Pezizomycotina</taxon>
        <taxon>Eurotiomycetes</taxon>
        <taxon>Eurotiomycetidae</taxon>
        <taxon>Eurotiales</taxon>
        <taxon>Aspergillaceae</taxon>
        <taxon>Aspergillus</taxon>
        <taxon>Aspergillus subgen. Circumdati</taxon>
    </lineage>
</organism>
<dbReference type="OrthoDB" id="10261408at2759"/>
<gene>
    <name evidence="4" type="ORF">ASPBRDRAFT_79730</name>
</gene>
<evidence type="ECO:0000313" key="5">
    <source>
        <dbReference type="Proteomes" id="UP000184499"/>
    </source>
</evidence>
<proteinExistence type="predicted"/>
<evidence type="ECO:0000313" key="4">
    <source>
        <dbReference type="EMBL" id="OJJ65490.1"/>
    </source>
</evidence>
<accession>A0A1L9U1B6</accession>
<sequence>MSSLRTIQIRFKCRISGCTSRFQRKEHQNRHVRIAHGGGAPCSRCSAQARHCVYDDRQRTQQHDQQPQSSRTSQPPEDQTPSFSPLPTDGGHDSTTPREVAISLHRKLGPSILAQQERWTCALPFQGEPLNDDVVDNPIPEQATVSRCPVATNQAILLYLIFSLVLNSKGNTDTNISNNITGICATPRSLDLTHTLSPMDQHILSLVVSTCLRNNIFYYPQMMNWYHHTMHSITCIWVGMEELKRFGLALYKDCRLCQSGNDILESEADTGEGRRKRVVVECGWMVVLRGIRISSCGRLLDGEGMERWWF</sequence>
<dbReference type="RefSeq" id="XP_067472741.1">
    <property type="nucleotide sequence ID" value="XM_067629481.1"/>
</dbReference>
<dbReference type="InterPro" id="IPR013087">
    <property type="entry name" value="Znf_C2H2_type"/>
</dbReference>
<dbReference type="AlphaFoldDB" id="A0A1L9U1B6"/>
<feature type="compositionally biased region" description="Low complexity" evidence="2">
    <location>
        <begin position="63"/>
        <end position="76"/>
    </location>
</feature>
<dbReference type="Gene3D" id="3.30.160.60">
    <property type="entry name" value="Classic Zinc Finger"/>
    <property type="match status" value="1"/>
</dbReference>
<dbReference type="STRING" id="767769.A0A1L9U1B6"/>
<dbReference type="EMBL" id="KV878731">
    <property type="protein sequence ID" value="OJJ65490.1"/>
    <property type="molecule type" value="Genomic_DNA"/>
</dbReference>
<evidence type="ECO:0000256" key="2">
    <source>
        <dbReference type="SAM" id="MobiDB-lite"/>
    </source>
</evidence>
<keyword evidence="5" id="KW-1185">Reference proteome</keyword>
<dbReference type="PROSITE" id="PS50157">
    <property type="entry name" value="ZINC_FINGER_C2H2_2"/>
    <property type="match status" value="1"/>
</dbReference>
<name>A0A1L9U1B6_ASPBC</name>
<protein>
    <recommendedName>
        <fullName evidence="3">C2H2-type domain-containing protein</fullName>
    </recommendedName>
</protein>
<evidence type="ECO:0000256" key="1">
    <source>
        <dbReference type="PROSITE-ProRule" id="PRU00042"/>
    </source>
</evidence>
<keyword evidence="1" id="KW-0863">Zinc-finger</keyword>